<keyword evidence="2" id="KW-0547">Nucleotide-binding</keyword>
<name>A0A3B0R1V0_9ZZZZ</name>
<gene>
    <name evidence="6" type="ORF">MNBD_ALPHA06-179</name>
</gene>
<proteinExistence type="predicted"/>
<dbReference type="CDD" id="cd01169">
    <property type="entry name" value="HMPP_kinase"/>
    <property type="match status" value="1"/>
</dbReference>
<dbReference type="GO" id="GO:0009228">
    <property type="term" value="P:thiamine biosynthetic process"/>
    <property type="evidence" value="ECO:0007669"/>
    <property type="project" value="InterPro"/>
</dbReference>
<dbReference type="GO" id="GO:0005829">
    <property type="term" value="C:cytosol"/>
    <property type="evidence" value="ECO:0007669"/>
    <property type="project" value="TreeGrafter"/>
</dbReference>
<evidence type="ECO:0000256" key="3">
    <source>
        <dbReference type="ARBA" id="ARBA00022777"/>
    </source>
</evidence>
<dbReference type="Gene3D" id="3.40.1190.20">
    <property type="match status" value="1"/>
</dbReference>
<evidence type="ECO:0000256" key="1">
    <source>
        <dbReference type="ARBA" id="ARBA00022679"/>
    </source>
</evidence>
<reference evidence="6" key="1">
    <citation type="submission" date="2018-06" db="EMBL/GenBank/DDBJ databases">
        <authorList>
            <person name="Zhirakovskaya E."/>
        </authorList>
    </citation>
    <scope>NUCLEOTIDE SEQUENCE</scope>
</reference>
<keyword evidence="1 6" id="KW-0808">Transferase</keyword>
<keyword evidence="3 6" id="KW-0418">Kinase</keyword>
<accession>A0A3B0R1V0</accession>
<protein>
    <submittedName>
        <fullName evidence="6">Hydroxymethylpyrimidine phosphate kinase ThiD</fullName>
        <ecNumber evidence="6">2.7.4.7</ecNumber>
    </submittedName>
</protein>
<evidence type="ECO:0000259" key="5">
    <source>
        <dbReference type="Pfam" id="PF08543"/>
    </source>
</evidence>
<dbReference type="PANTHER" id="PTHR20858:SF17">
    <property type="entry name" value="HYDROXYMETHYLPYRIMIDINE_PHOSPHOMETHYLPYRIMIDINE KINASE THI20-RELATED"/>
    <property type="match status" value="1"/>
</dbReference>
<evidence type="ECO:0000313" key="6">
    <source>
        <dbReference type="EMBL" id="VAV87464.1"/>
    </source>
</evidence>
<dbReference type="EC" id="2.7.4.7" evidence="6"/>
<dbReference type="GO" id="GO:0008972">
    <property type="term" value="F:phosphomethylpyrimidine kinase activity"/>
    <property type="evidence" value="ECO:0007669"/>
    <property type="project" value="UniProtKB-EC"/>
</dbReference>
<dbReference type="InterPro" id="IPR013749">
    <property type="entry name" value="PM/HMP-P_kinase-1"/>
</dbReference>
<dbReference type="SUPFAM" id="SSF53613">
    <property type="entry name" value="Ribokinase-like"/>
    <property type="match status" value="1"/>
</dbReference>
<dbReference type="InterPro" id="IPR004399">
    <property type="entry name" value="HMP/HMP-P_kinase_dom"/>
</dbReference>
<sequence length="262" mass="26929">MHKPVPARILSIAGSDSGGGAGVQADIKTITALGGYAASAITAITAQNTLGVSQIEILSPALVRAQIIAVLDDIGADMIKIGMLGSADMVVMVAETLRNQGIPIVLDPVMVAKGGADLVCKSAIASLAKNLLPQASLVTPNIPEAQILSGIKIKTLADQRAAAEKLLTLGPQAVLVKGGHLPGDILRDVLLWQTGEAIFEGKRLQTRHTHGTGCTLASAIATYLAQGLQLEEAVRLARKYLQNAIANAPGFGAGHGPLDHGL</sequence>
<evidence type="ECO:0000256" key="2">
    <source>
        <dbReference type="ARBA" id="ARBA00022741"/>
    </source>
</evidence>
<dbReference type="Pfam" id="PF08543">
    <property type="entry name" value="Phos_pyr_kin"/>
    <property type="match status" value="1"/>
</dbReference>
<feature type="domain" description="Pyridoxamine kinase/Phosphomethylpyrimidine kinase" evidence="5">
    <location>
        <begin position="16"/>
        <end position="259"/>
    </location>
</feature>
<dbReference type="InterPro" id="IPR029056">
    <property type="entry name" value="Ribokinase-like"/>
</dbReference>
<dbReference type="GO" id="GO:0008902">
    <property type="term" value="F:hydroxymethylpyrimidine kinase activity"/>
    <property type="evidence" value="ECO:0007669"/>
    <property type="project" value="TreeGrafter"/>
</dbReference>
<organism evidence="6">
    <name type="scientific">hydrothermal vent metagenome</name>
    <dbReference type="NCBI Taxonomy" id="652676"/>
    <lineage>
        <taxon>unclassified sequences</taxon>
        <taxon>metagenomes</taxon>
        <taxon>ecological metagenomes</taxon>
    </lineage>
</organism>
<keyword evidence="4" id="KW-0067">ATP-binding</keyword>
<dbReference type="EMBL" id="UOEE01000038">
    <property type="protein sequence ID" value="VAV87464.1"/>
    <property type="molecule type" value="Genomic_DNA"/>
</dbReference>
<dbReference type="AlphaFoldDB" id="A0A3B0R1V0"/>
<evidence type="ECO:0000256" key="4">
    <source>
        <dbReference type="ARBA" id="ARBA00022840"/>
    </source>
</evidence>
<dbReference type="GO" id="GO:0005524">
    <property type="term" value="F:ATP binding"/>
    <property type="evidence" value="ECO:0007669"/>
    <property type="project" value="UniProtKB-KW"/>
</dbReference>
<dbReference type="FunFam" id="3.40.1190.20:FF:000003">
    <property type="entry name" value="Phosphomethylpyrimidine kinase ThiD"/>
    <property type="match status" value="1"/>
</dbReference>
<dbReference type="PANTHER" id="PTHR20858">
    <property type="entry name" value="PHOSPHOMETHYLPYRIMIDINE KINASE"/>
    <property type="match status" value="1"/>
</dbReference>
<dbReference type="NCBIfam" id="TIGR00097">
    <property type="entry name" value="HMP-P_kinase"/>
    <property type="match status" value="1"/>
</dbReference>